<name>A0A8J6M4Y6_9FIRM</name>
<gene>
    <name evidence="3" type="ORF">H8S55_01955</name>
</gene>
<evidence type="ECO:0000313" key="4">
    <source>
        <dbReference type="Proteomes" id="UP000602260"/>
    </source>
</evidence>
<feature type="compositionally biased region" description="Basic and acidic residues" evidence="2">
    <location>
        <begin position="1"/>
        <end position="13"/>
    </location>
</feature>
<protein>
    <submittedName>
        <fullName evidence="3">DUF896 domain-containing protein</fullName>
    </submittedName>
</protein>
<comment type="caution">
    <text evidence="3">The sequence shown here is derived from an EMBL/GenBank/DDBJ whole genome shotgun (WGS) entry which is preliminary data.</text>
</comment>
<dbReference type="PANTHER" id="PTHR37300">
    <property type="entry name" value="UPF0291 PROTEIN CBO2609/CLC_2481"/>
    <property type="match status" value="1"/>
</dbReference>
<feature type="region of interest" description="Disordered" evidence="2">
    <location>
        <begin position="1"/>
        <end position="28"/>
    </location>
</feature>
<dbReference type="PANTHER" id="PTHR37300:SF1">
    <property type="entry name" value="UPF0291 PROTEIN YNZC"/>
    <property type="match status" value="1"/>
</dbReference>
<sequence>MEAEKIARINELAKKRKSPEGLTAEEEAERAALHREYIDAHKQQLIAHLENTYVQYPDGTRKKLQKKQ</sequence>
<evidence type="ECO:0000256" key="1">
    <source>
        <dbReference type="ARBA" id="ARBA00022490"/>
    </source>
</evidence>
<evidence type="ECO:0000256" key="2">
    <source>
        <dbReference type="SAM" id="MobiDB-lite"/>
    </source>
</evidence>
<dbReference type="Gene3D" id="1.10.287.540">
    <property type="entry name" value="Helix hairpin bin"/>
    <property type="match status" value="1"/>
</dbReference>
<dbReference type="AlphaFoldDB" id="A0A8J6M4Y6"/>
<dbReference type="Proteomes" id="UP000602260">
    <property type="component" value="Unassembled WGS sequence"/>
</dbReference>
<evidence type="ECO:0000313" key="3">
    <source>
        <dbReference type="EMBL" id="MBC5716101.1"/>
    </source>
</evidence>
<dbReference type="Pfam" id="PF05979">
    <property type="entry name" value="DUF896"/>
    <property type="match status" value="1"/>
</dbReference>
<proteinExistence type="predicted"/>
<dbReference type="EMBL" id="JACOPN010000001">
    <property type="protein sequence ID" value="MBC5716101.1"/>
    <property type="molecule type" value="Genomic_DNA"/>
</dbReference>
<keyword evidence="4" id="KW-1185">Reference proteome</keyword>
<accession>A0A8J6M4Y6</accession>
<dbReference type="InterPro" id="IPR009242">
    <property type="entry name" value="DUF896"/>
</dbReference>
<dbReference type="RefSeq" id="WP_186877578.1">
    <property type="nucleotide sequence ID" value="NZ_JACOPN010000001.1"/>
</dbReference>
<keyword evidence="1" id="KW-0963">Cytoplasm</keyword>
<organism evidence="3 4">
    <name type="scientific">Flintibacter faecis</name>
    <dbReference type="NCBI Taxonomy" id="2763047"/>
    <lineage>
        <taxon>Bacteria</taxon>
        <taxon>Bacillati</taxon>
        <taxon>Bacillota</taxon>
        <taxon>Clostridia</taxon>
        <taxon>Eubacteriales</taxon>
        <taxon>Flintibacter</taxon>
    </lineage>
</organism>
<reference evidence="3" key="1">
    <citation type="submission" date="2020-08" db="EMBL/GenBank/DDBJ databases">
        <title>Genome public.</title>
        <authorList>
            <person name="Liu C."/>
            <person name="Sun Q."/>
        </authorList>
    </citation>
    <scope>NUCLEOTIDE SEQUENCE</scope>
    <source>
        <strain evidence="3">BX5</strain>
    </source>
</reference>
<dbReference type="SUPFAM" id="SSF158221">
    <property type="entry name" value="YnzC-like"/>
    <property type="match status" value="1"/>
</dbReference>